<evidence type="ECO:0000313" key="4">
    <source>
        <dbReference type="EMBL" id="MDX8153127.1"/>
    </source>
</evidence>
<accession>A0ABU4VMQ7</accession>
<name>A0ABU4VMQ7_9ACTN</name>
<dbReference type="Gene3D" id="3.30.70.270">
    <property type="match status" value="1"/>
</dbReference>
<sequence length="417" mass="44239">MSSVVCLHVPRFALAVAAAGRRELLGVPLALAPQPGGGHRIGEVSPAAEVSGVRAGQQLGEALARCPRLVLLPPDPVAVEARWERIVERLEGIGAAVEVGSADATAGTAWLDADLIRRMHGGTLEGVLGAIRTTLGQPVRLGVAPTRFLARVAAARARARHAVVVVDRPLSAVPSPAGEALAQGVALRAVLDEEPVATLALREDLAGLVAPLERLGITTLGRLASLSRGAVLERFGAPGLTAHELLHGHEAPLRPREPPTVIAADLRLPEAVSGPQLRHALGLLIDRVLADPQRRHRPLRALRLQAALVERGTWQERVVLREAMTDPQRIGLALGLRLDGLPAPAERLGLRVEALGAPVPQDRSLLEEDVEIRRERLREAVRQARAAAGPDAALRVVEVDPGSRIGERRMALTPFEG</sequence>
<dbReference type="InterPro" id="IPR043502">
    <property type="entry name" value="DNA/RNA_pol_sf"/>
</dbReference>
<comment type="caution">
    <text evidence="4">The sequence shown here is derived from an EMBL/GenBank/DDBJ whole genome shotgun (WGS) entry which is preliminary data.</text>
</comment>
<dbReference type="RefSeq" id="WP_319955278.1">
    <property type="nucleotide sequence ID" value="NZ_JAXAVX010000011.1"/>
</dbReference>
<dbReference type="Pfam" id="PF00817">
    <property type="entry name" value="IMS"/>
    <property type="match status" value="1"/>
</dbReference>
<dbReference type="PROSITE" id="PS50173">
    <property type="entry name" value="UMUC"/>
    <property type="match status" value="1"/>
</dbReference>
<protein>
    <recommendedName>
        <fullName evidence="3">UmuC domain-containing protein</fullName>
    </recommendedName>
</protein>
<evidence type="ECO:0000259" key="3">
    <source>
        <dbReference type="PROSITE" id="PS50173"/>
    </source>
</evidence>
<reference evidence="4 5" key="1">
    <citation type="submission" date="2023-11" db="EMBL/GenBank/DDBJ databases">
        <authorList>
            <person name="Xu M."/>
            <person name="Jiang T."/>
        </authorList>
    </citation>
    <scope>NUCLEOTIDE SEQUENCE [LARGE SCALE GENOMIC DNA]</scope>
    <source>
        <strain evidence="4 5">SD</strain>
    </source>
</reference>
<evidence type="ECO:0000313" key="5">
    <source>
        <dbReference type="Proteomes" id="UP001277761"/>
    </source>
</evidence>
<dbReference type="InterPro" id="IPR043128">
    <property type="entry name" value="Rev_trsase/Diguanyl_cyclase"/>
</dbReference>
<dbReference type="Gene3D" id="3.40.1170.60">
    <property type="match status" value="1"/>
</dbReference>
<dbReference type="EMBL" id="JAXAVX010000011">
    <property type="protein sequence ID" value="MDX8153127.1"/>
    <property type="molecule type" value="Genomic_DNA"/>
</dbReference>
<feature type="domain" description="UmuC" evidence="3">
    <location>
        <begin position="4"/>
        <end position="158"/>
    </location>
</feature>
<evidence type="ECO:0000256" key="1">
    <source>
        <dbReference type="ARBA" id="ARBA00010945"/>
    </source>
</evidence>
<dbReference type="SUPFAM" id="SSF56672">
    <property type="entry name" value="DNA/RNA polymerases"/>
    <property type="match status" value="1"/>
</dbReference>
<evidence type="ECO:0000256" key="2">
    <source>
        <dbReference type="ARBA" id="ARBA00025589"/>
    </source>
</evidence>
<dbReference type="Proteomes" id="UP001277761">
    <property type="component" value="Unassembled WGS sequence"/>
</dbReference>
<comment type="function">
    <text evidence="2">Poorly processive, error-prone DNA polymerase involved in untargeted mutagenesis. Copies undamaged DNA at stalled replication forks, which arise in vivo from mismatched or misaligned primer ends. These misaligned primers can be extended by PolIV. Exhibits no 3'-5' exonuclease (proofreading) activity. May be involved in translesional synthesis, in conjunction with the beta clamp from PolIII.</text>
</comment>
<gene>
    <name evidence="4" type="ORF">SK069_16135</name>
</gene>
<comment type="similarity">
    <text evidence="1">Belongs to the DNA polymerase type-Y family.</text>
</comment>
<proteinExistence type="inferred from homology"/>
<organism evidence="4 5">
    <name type="scientific">Patulibacter brassicae</name>
    <dbReference type="NCBI Taxonomy" id="1705717"/>
    <lineage>
        <taxon>Bacteria</taxon>
        <taxon>Bacillati</taxon>
        <taxon>Actinomycetota</taxon>
        <taxon>Thermoleophilia</taxon>
        <taxon>Solirubrobacterales</taxon>
        <taxon>Patulibacteraceae</taxon>
        <taxon>Patulibacter</taxon>
    </lineage>
</organism>
<dbReference type="InterPro" id="IPR001126">
    <property type="entry name" value="UmuC"/>
</dbReference>
<keyword evidence="5" id="KW-1185">Reference proteome</keyword>